<protein>
    <submittedName>
        <fullName evidence="1">Beta-glucosidase</fullName>
    </submittedName>
</protein>
<comment type="caution">
    <text evidence="1">The sequence shown here is derived from an EMBL/GenBank/DDBJ whole genome shotgun (WGS) entry which is preliminary data.</text>
</comment>
<dbReference type="EMBL" id="CM051394">
    <property type="protein sequence ID" value="KAJ4727678.1"/>
    <property type="molecule type" value="Genomic_DNA"/>
</dbReference>
<evidence type="ECO:0000313" key="1">
    <source>
        <dbReference type="EMBL" id="KAJ4727678.1"/>
    </source>
</evidence>
<dbReference type="Proteomes" id="UP001164539">
    <property type="component" value="Chromosome 1"/>
</dbReference>
<sequence length="765" mass="86753">MTETVFSKLSDDVLLNIFFKLEDDPRNWARLACVCTKFSSLVRNICWQTKCCKTIPAVVADLISPNSSVPPGGWSSLHKLSVCCPGLHHAGVLLENSDFGLERELGPDANYQSSTAIQPPTTSSTEPCTSTLNSGTDCCWSLFDDLYYDTVYNKSESQDNDGNLVMEDVEQCEVKVGHEVSSYKRRKFSRSLRSHLASGVWNLSREQGNKLLASRFRGDCLYICDWPGCVHIEEKRNYMLFRGIFKNFKRSRVWRTINDGNRSKIDLNCAFCSCKETWDLHSAFCLRRVFGYHDDAISGLAADGYSRHDFLPGFVFGSGTSAYQVEGAANEDGRTPSIWDTFAHAGNVHGTGDVASDQYHKYKEDVKLMVDTGLDAYRFSISWSRVIPNGRGPVNPKGLEYYDNLINELISHGIQLHVTLHNYDLPQALEDEYGGWVNRSIVKDFTAYADVCFREFGDRVSYWTTVNEPNIFTVGGYDAGIVPPKRCSPSCNDCSRGNSSTEPYLAVHHILLAHASVARLYKKNYQDKRLGYIGVSIYAFGVLNPLVYGDYPNTMKKIVGSRLPVFTNSESKQVRGSADFLGLIHYMTVYIKDNPSSLKQELRDWDADKAAEYFLKVDNPSANELPVEPNGLQIVLEYLKQVYGNPPIYIYENGQQTPRNSLLEDISRVKYLHAYVGAVLDSIWNGSNTRGYFTWSFLDVFELVDGYESRYGLYYVDFDDPDLKRYPKLSAHWYSNFLKGRSMRSDEVFKLQKYLSAHSYGRYIQ</sequence>
<name>A0ACC1YWW6_MELAZ</name>
<keyword evidence="2" id="KW-1185">Reference proteome</keyword>
<organism evidence="1 2">
    <name type="scientific">Melia azedarach</name>
    <name type="common">Chinaberry tree</name>
    <dbReference type="NCBI Taxonomy" id="155640"/>
    <lineage>
        <taxon>Eukaryota</taxon>
        <taxon>Viridiplantae</taxon>
        <taxon>Streptophyta</taxon>
        <taxon>Embryophyta</taxon>
        <taxon>Tracheophyta</taxon>
        <taxon>Spermatophyta</taxon>
        <taxon>Magnoliopsida</taxon>
        <taxon>eudicotyledons</taxon>
        <taxon>Gunneridae</taxon>
        <taxon>Pentapetalae</taxon>
        <taxon>rosids</taxon>
        <taxon>malvids</taxon>
        <taxon>Sapindales</taxon>
        <taxon>Meliaceae</taxon>
        <taxon>Melia</taxon>
    </lineage>
</organism>
<gene>
    <name evidence="1" type="ORF">OWV82_000738</name>
</gene>
<proteinExistence type="predicted"/>
<reference evidence="1 2" key="1">
    <citation type="journal article" date="2023" name="Science">
        <title>Complex scaffold remodeling in plant triterpene biosynthesis.</title>
        <authorList>
            <person name="De La Pena R."/>
            <person name="Hodgson H."/>
            <person name="Liu J.C."/>
            <person name="Stephenson M.J."/>
            <person name="Martin A.C."/>
            <person name="Owen C."/>
            <person name="Harkess A."/>
            <person name="Leebens-Mack J."/>
            <person name="Jimenez L.E."/>
            <person name="Osbourn A."/>
            <person name="Sattely E.S."/>
        </authorList>
    </citation>
    <scope>NUCLEOTIDE SEQUENCE [LARGE SCALE GENOMIC DNA]</scope>
    <source>
        <strain evidence="2">cv. JPN11</strain>
        <tissue evidence="1">Leaf</tissue>
    </source>
</reference>
<evidence type="ECO:0000313" key="2">
    <source>
        <dbReference type="Proteomes" id="UP001164539"/>
    </source>
</evidence>
<accession>A0ACC1YWW6</accession>